<accession>A0ABR0W1F3</accession>
<dbReference type="EMBL" id="JABTTQ020000311">
    <property type="protein sequence ID" value="KAK6140568.1"/>
    <property type="molecule type" value="Genomic_DNA"/>
</dbReference>
<organism evidence="1 2">
    <name type="scientific">Rehmannia glutinosa</name>
    <name type="common">Chinese foxglove</name>
    <dbReference type="NCBI Taxonomy" id="99300"/>
    <lineage>
        <taxon>Eukaryota</taxon>
        <taxon>Viridiplantae</taxon>
        <taxon>Streptophyta</taxon>
        <taxon>Embryophyta</taxon>
        <taxon>Tracheophyta</taxon>
        <taxon>Spermatophyta</taxon>
        <taxon>Magnoliopsida</taxon>
        <taxon>eudicotyledons</taxon>
        <taxon>Gunneridae</taxon>
        <taxon>Pentapetalae</taxon>
        <taxon>asterids</taxon>
        <taxon>lamiids</taxon>
        <taxon>Lamiales</taxon>
        <taxon>Orobanchaceae</taxon>
        <taxon>Rehmannieae</taxon>
        <taxon>Rehmannia</taxon>
    </lineage>
</organism>
<gene>
    <name evidence="1" type="ORF">DH2020_025686</name>
</gene>
<dbReference type="PANTHER" id="PTHR32018:SF50">
    <property type="entry name" value="RHAMNOGALACTURONAN ENDOLYASE"/>
    <property type="match status" value="1"/>
</dbReference>
<evidence type="ECO:0000313" key="1">
    <source>
        <dbReference type="EMBL" id="KAK6140568.1"/>
    </source>
</evidence>
<reference evidence="1 2" key="1">
    <citation type="journal article" date="2021" name="Comput. Struct. Biotechnol. J.">
        <title>De novo genome assembly of the potent medicinal plant Rehmannia glutinosa using nanopore technology.</title>
        <authorList>
            <person name="Ma L."/>
            <person name="Dong C."/>
            <person name="Song C."/>
            <person name="Wang X."/>
            <person name="Zheng X."/>
            <person name="Niu Y."/>
            <person name="Chen S."/>
            <person name="Feng W."/>
        </authorList>
    </citation>
    <scope>NUCLEOTIDE SEQUENCE [LARGE SCALE GENOMIC DNA]</scope>
    <source>
        <strain evidence="1">DH-2019</strain>
    </source>
</reference>
<evidence type="ECO:0000313" key="2">
    <source>
        <dbReference type="Proteomes" id="UP001318860"/>
    </source>
</evidence>
<keyword evidence="2" id="KW-1185">Reference proteome</keyword>
<dbReference type="Proteomes" id="UP001318860">
    <property type="component" value="Unassembled WGS sequence"/>
</dbReference>
<proteinExistence type="predicted"/>
<dbReference type="InterPro" id="IPR051850">
    <property type="entry name" value="Polysacch_Lyase_4"/>
</dbReference>
<comment type="caution">
    <text evidence="1">The sequence shown here is derived from an EMBL/GenBank/DDBJ whole genome shotgun (WGS) entry which is preliminary data.</text>
</comment>
<protein>
    <submittedName>
        <fullName evidence="1">Uncharacterized protein</fullName>
    </submittedName>
</protein>
<name>A0ABR0W1F3_REHGL</name>
<sequence length="142" mass="16086">MRLQKLRVGELSKTRLEEIESVNAQHIRKSKIGSKMKNTSISDFNLSTIWKIHMKDIRAGVAWVPGILGDYKHPSNITITPGSNLTVTNVVFEAPRKGPTLWEIGIPDRSAAEFSIPDPDPKYKIHQYKVPIEKFDSNFNTI</sequence>
<dbReference type="PANTHER" id="PTHR32018">
    <property type="entry name" value="RHAMNOGALACTURONATE LYASE FAMILY PROTEIN"/>
    <property type="match status" value="1"/>
</dbReference>